<dbReference type="Gene3D" id="2.40.100.10">
    <property type="entry name" value="Cyclophilin-like"/>
    <property type="match status" value="1"/>
</dbReference>
<dbReference type="InterPro" id="IPR003833">
    <property type="entry name" value="CT_C_D"/>
</dbReference>
<feature type="domain" description="Carboxyltransferase" evidence="4">
    <location>
        <begin position="5"/>
        <end position="216"/>
    </location>
</feature>
<proteinExistence type="predicted"/>
<keyword evidence="3" id="KW-0067">ATP-binding</keyword>
<name>A0A512CE62_9BACT</name>
<dbReference type="InterPro" id="IPR029000">
    <property type="entry name" value="Cyclophilin-like_dom_sf"/>
</dbReference>
<evidence type="ECO:0000256" key="1">
    <source>
        <dbReference type="ARBA" id="ARBA00022741"/>
    </source>
</evidence>
<keyword evidence="1" id="KW-0547">Nucleotide-binding</keyword>
<evidence type="ECO:0000256" key="3">
    <source>
        <dbReference type="ARBA" id="ARBA00022840"/>
    </source>
</evidence>
<reference evidence="5 6" key="1">
    <citation type="submission" date="2019-07" db="EMBL/GenBank/DDBJ databases">
        <title>Whole genome shotgun sequence of Cyclobacterium qasimii NBRC 106168.</title>
        <authorList>
            <person name="Hosoyama A."/>
            <person name="Uohara A."/>
            <person name="Ohji S."/>
            <person name="Ichikawa N."/>
        </authorList>
    </citation>
    <scope>NUCLEOTIDE SEQUENCE [LARGE SCALE GENOMIC DNA]</scope>
    <source>
        <strain evidence="5 6">NBRC 106168</strain>
    </source>
</reference>
<evidence type="ECO:0000313" key="5">
    <source>
        <dbReference type="EMBL" id="GEO22497.1"/>
    </source>
</evidence>
<accession>A0A512CE62</accession>
<evidence type="ECO:0000256" key="2">
    <source>
        <dbReference type="ARBA" id="ARBA00022801"/>
    </source>
</evidence>
<dbReference type="AlphaFoldDB" id="A0A512CE62"/>
<dbReference type="RefSeq" id="WP_020892126.1">
    <property type="nucleotide sequence ID" value="NZ_BJYV01000015.1"/>
</dbReference>
<dbReference type="GO" id="GO:0005524">
    <property type="term" value="F:ATP binding"/>
    <property type="evidence" value="ECO:0007669"/>
    <property type="project" value="UniProtKB-KW"/>
</dbReference>
<comment type="caution">
    <text evidence="5">The sequence shown here is derived from an EMBL/GenBank/DDBJ whole genome shotgun (WGS) entry which is preliminary data.</text>
</comment>
<sequence>MKYPVHIFSQGPKIIELNWPEIISEDILIEIIVLKNRIENKWHLYIASIYHSYQVLSIQLKEGAPTAEFIVWVESAIQQPLQSQHLPQRWIWTVPVCYDPELVPSQSKYLEEKNMDLETLVALHTSQSLLLYFYGFLPGFMYLGGLPEPLHIARKKIPDRKISQGSVAIGGSQTGIYPVDSPGGWYVVGKTPIAIFENGKINLPFNPGDKVQFAAISPQRYTEIQEGSIHDWEKKSYGG</sequence>
<keyword evidence="6" id="KW-1185">Reference proteome</keyword>
<evidence type="ECO:0000259" key="4">
    <source>
        <dbReference type="SMART" id="SM00796"/>
    </source>
</evidence>
<dbReference type="Proteomes" id="UP000321301">
    <property type="component" value="Unassembled WGS sequence"/>
</dbReference>
<dbReference type="Pfam" id="PF02682">
    <property type="entry name" value="CT_C_D"/>
    <property type="match status" value="1"/>
</dbReference>
<dbReference type="EMBL" id="BJYV01000015">
    <property type="protein sequence ID" value="GEO22497.1"/>
    <property type="molecule type" value="Genomic_DNA"/>
</dbReference>
<dbReference type="SMART" id="SM00796">
    <property type="entry name" value="AHS1"/>
    <property type="match status" value="1"/>
</dbReference>
<protein>
    <submittedName>
        <fullName evidence="5">Allophanate hydrolase</fullName>
    </submittedName>
</protein>
<organism evidence="5 6">
    <name type="scientific">Cyclobacterium qasimii</name>
    <dbReference type="NCBI Taxonomy" id="1350429"/>
    <lineage>
        <taxon>Bacteria</taxon>
        <taxon>Pseudomonadati</taxon>
        <taxon>Bacteroidota</taxon>
        <taxon>Cytophagia</taxon>
        <taxon>Cytophagales</taxon>
        <taxon>Cyclobacteriaceae</taxon>
        <taxon>Cyclobacterium</taxon>
    </lineage>
</organism>
<evidence type="ECO:0000313" key="6">
    <source>
        <dbReference type="Proteomes" id="UP000321301"/>
    </source>
</evidence>
<dbReference type="PANTHER" id="PTHR34698:SF2">
    <property type="entry name" value="5-OXOPROLINASE SUBUNIT B"/>
    <property type="match status" value="1"/>
</dbReference>
<dbReference type="GO" id="GO:0016787">
    <property type="term" value="F:hydrolase activity"/>
    <property type="evidence" value="ECO:0007669"/>
    <property type="project" value="UniProtKB-KW"/>
</dbReference>
<keyword evidence="2 5" id="KW-0378">Hydrolase</keyword>
<dbReference type="PANTHER" id="PTHR34698">
    <property type="entry name" value="5-OXOPROLINASE SUBUNIT B"/>
    <property type="match status" value="1"/>
</dbReference>
<dbReference type="SUPFAM" id="SSF50891">
    <property type="entry name" value="Cyclophilin-like"/>
    <property type="match status" value="1"/>
</dbReference>
<dbReference type="InterPro" id="IPR010016">
    <property type="entry name" value="PxpB"/>
</dbReference>
<gene>
    <name evidence="5" type="ORF">CQA01_30310</name>
</gene>